<dbReference type="InterPro" id="IPR008011">
    <property type="entry name" value="Complex1_LYR_dom"/>
</dbReference>
<dbReference type="Pfam" id="PF05347">
    <property type="entry name" value="Complex1_LYR"/>
    <property type="match status" value="1"/>
</dbReference>
<evidence type="ECO:0000256" key="6">
    <source>
        <dbReference type="ARBA" id="ARBA00044735"/>
    </source>
</evidence>
<evidence type="ECO:0000256" key="4">
    <source>
        <dbReference type="ARBA" id="ARBA00023128"/>
    </source>
</evidence>
<feature type="domain" description="Complex 1 LYR protein" evidence="7">
    <location>
        <begin position="13"/>
        <end position="70"/>
    </location>
</feature>
<dbReference type="Proteomes" id="UP001221142">
    <property type="component" value="Unassembled WGS sequence"/>
</dbReference>
<comment type="function">
    <text evidence="6">Involved in efficient integration of the N-module into mitochondrial respiratory chain complex I.</text>
</comment>
<proteinExistence type="inferred from homology"/>
<dbReference type="PANTHER" id="PTHR13675:SF0">
    <property type="entry name" value="LYR MOTIF-CONTAINING PROTEIN 2"/>
    <property type="match status" value="1"/>
</dbReference>
<dbReference type="InterPro" id="IPR045293">
    <property type="entry name" value="Complex1_LYR_LYRM2"/>
</dbReference>
<evidence type="ECO:0000259" key="7">
    <source>
        <dbReference type="Pfam" id="PF05347"/>
    </source>
</evidence>
<protein>
    <recommendedName>
        <fullName evidence="5">LYR motif-containing protein 2</fullName>
    </recommendedName>
</protein>
<dbReference type="GO" id="GO:0005739">
    <property type="term" value="C:mitochondrion"/>
    <property type="evidence" value="ECO:0007669"/>
    <property type="project" value="UniProtKB-SubCell"/>
</dbReference>
<dbReference type="CDD" id="cd20262">
    <property type="entry name" value="Complex1_LYR_LYRM2"/>
    <property type="match status" value="1"/>
</dbReference>
<dbReference type="AlphaFoldDB" id="A0AAD7BU57"/>
<keyword evidence="9" id="KW-1185">Reference proteome</keyword>
<evidence type="ECO:0000256" key="2">
    <source>
        <dbReference type="ARBA" id="ARBA00009508"/>
    </source>
</evidence>
<sequence length="77" mass="9396">MGHLTLRHFILKRQVLDLYRHAIRSSRVIRDPVARGETIQWIRFEFERNRHLTDVDLIKEKVKMGRRELREILPKAH</sequence>
<evidence type="ECO:0000313" key="8">
    <source>
        <dbReference type="EMBL" id="KAJ7630645.1"/>
    </source>
</evidence>
<dbReference type="PANTHER" id="PTHR13675">
    <property type="entry name" value="LYR MOTIF-CONTAINING PROTEIN 2"/>
    <property type="match status" value="1"/>
</dbReference>
<organism evidence="8 9">
    <name type="scientific">Roridomyces roridus</name>
    <dbReference type="NCBI Taxonomy" id="1738132"/>
    <lineage>
        <taxon>Eukaryota</taxon>
        <taxon>Fungi</taxon>
        <taxon>Dikarya</taxon>
        <taxon>Basidiomycota</taxon>
        <taxon>Agaricomycotina</taxon>
        <taxon>Agaricomycetes</taxon>
        <taxon>Agaricomycetidae</taxon>
        <taxon>Agaricales</taxon>
        <taxon>Marasmiineae</taxon>
        <taxon>Mycenaceae</taxon>
        <taxon>Roridomyces</taxon>
    </lineage>
</organism>
<gene>
    <name evidence="8" type="ORF">FB45DRAFT_916163</name>
</gene>
<keyword evidence="3" id="KW-0809">Transit peptide</keyword>
<dbReference type="EMBL" id="JARKIF010000009">
    <property type="protein sequence ID" value="KAJ7630645.1"/>
    <property type="molecule type" value="Genomic_DNA"/>
</dbReference>
<evidence type="ECO:0000256" key="3">
    <source>
        <dbReference type="ARBA" id="ARBA00022946"/>
    </source>
</evidence>
<evidence type="ECO:0000256" key="5">
    <source>
        <dbReference type="ARBA" id="ARBA00026235"/>
    </source>
</evidence>
<reference evidence="8" key="1">
    <citation type="submission" date="2023-03" db="EMBL/GenBank/DDBJ databases">
        <title>Massive genome expansion in bonnet fungi (Mycena s.s.) driven by repeated elements and novel gene families across ecological guilds.</title>
        <authorList>
            <consortium name="Lawrence Berkeley National Laboratory"/>
            <person name="Harder C.B."/>
            <person name="Miyauchi S."/>
            <person name="Viragh M."/>
            <person name="Kuo A."/>
            <person name="Thoen E."/>
            <person name="Andreopoulos B."/>
            <person name="Lu D."/>
            <person name="Skrede I."/>
            <person name="Drula E."/>
            <person name="Henrissat B."/>
            <person name="Morin E."/>
            <person name="Kohler A."/>
            <person name="Barry K."/>
            <person name="LaButti K."/>
            <person name="Morin E."/>
            <person name="Salamov A."/>
            <person name="Lipzen A."/>
            <person name="Mereny Z."/>
            <person name="Hegedus B."/>
            <person name="Baldrian P."/>
            <person name="Stursova M."/>
            <person name="Weitz H."/>
            <person name="Taylor A."/>
            <person name="Grigoriev I.V."/>
            <person name="Nagy L.G."/>
            <person name="Martin F."/>
            <person name="Kauserud H."/>
        </authorList>
    </citation>
    <scope>NUCLEOTIDE SEQUENCE</scope>
    <source>
        <strain evidence="8">9284</strain>
    </source>
</reference>
<evidence type="ECO:0000256" key="1">
    <source>
        <dbReference type="ARBA" id="ARBA00004173"/>
    </source>
</evidence>
<accession>A0AAD7BU57</accession>
<comment type="subcellular location">
    <subcellularLocation>
        <location evidence="1">Mitochondrion</location>
    </subcellularLocation>
</comment>
<name>A0AAD7BU57_9AGAR</name>
<comment type="caution">
    <text evidence="8">The sequence shown here is derived from an EMBL/GenBank/DDBJ whole genome shotgun (WGS) entry which is preliminary data.</text>
</comment>
<evidence type="ECO:0000313" key="9">
    <source>
        <dbReference type="Proteomes" id="UP001221142"/>
    </source>
</evidence>
<comment type="similarity">
    <text evidence="2">Belongs to the complex I LYR family.</text>
</comment>
<keyword evidence="4" id="KW-0496">Mitochondrion</keyword>